<keyword evidence="3" id="KW-0812">Transmembrane</keyword>
<dbReference type="InterPro" id="IPR050595">
    <property type="entry name" value="Bact_response_regulator"/>
</dbReference>
<keyword evidence="1 2" id="KW-0597">Phosphoprotein</keyword>
<dbReference type="InterPro" id="IPR001789">
    <property type="entry name" value="Sig_transdc_resp-reg_receiver"/>
</dbReference>
<reference evidence="6" key="1">
    <citation type="journal article" date="2015" name="Genome Announc.">
        <title>Draft Genome Sequence of an Anaerobic Ammonium-Oxidizing Bacterium, "Candidatus Brocadia sinica".</title>
        <authorList>
            <person name="Oshiki M."/>
            <person name="Shinyako-Hata K."/>
            <person name="Satoh H."/>
            <person name="Okabe S."/>
        </authorList>
    </citation>
    <scope>NUCLEOTIDE SEQUENCE [LARGE SCALE GENOMIC DNA]</scope>
    <source>
        <strain evidence="6">JPN1</strain>
    </source>
</reference>
<dbReference type="Pfam" id="PF00072">
    <property type="entry name" value="Response_reg"/>
    <property type="match status" value="1"/>
</dbReference>
<sequence length="164" mass="18231">MVIVKYLIGMRLVIYVITSNFSSPSYLFSVMVKPRLLLIDDNKNTLDGLVKILKGDGYLVSGALSGHDALKLLSEKSFDIIVTDMNMSGMNGLALIHEVRKRNTSIAIVVVTGSKSIKTAVEAMKYGADDYLTKPVNVNELILALKKIWDKRQLTIQTQLLKEE</sequence>
<dbReference type="PANTHER" id="PTHR44591:SF3">
    <property type="entry name" value="RESPONSE REGULATORY DOMAIN-CONTAINING PROTEIN"/>
    <property type="match status" value="1"/>
</dbReference>
<keyword evidence="3" id="KW-1133">Transmembrane helix</keyword>
<gene>
    <name evidence="5" type="ORF">BROSI_A1709</name>
</gene>
<dbReference type="SUPFAM" id="SSF52172">
    <property type="entry name" value="CheY-like"/>
    <property type="match status" value="1"/>
</dbReference>
<dbReference type="PANTHER" id="PTHR44591">
    <property type="entry name" value="STRESS RESPONSE REGULATOR PROTEIN 1"/>
    <property type="match status" value="1"/>
</dbReference>
<evidence type="ECO:0000259" key="4">
    <source>
        <dbReference type="PROSITE" id="PS50110"/>
    </source>
</evidence>
<evidence type="ECO:0000256" key="3">
    <source>
        <dbReference type="SAM" id="Phobius"/>
    </source>
</evidence>
<feature type="transmembrane region" description="Helical" evidence="3">
    <location>
        <begin position="12"/>
        <end position="32"/>
    </location>
</feature>
<keyword evidence="6" id="KW-1185">Reference proteome</keyword>
<comment type="caution">
    <text evidence="5">The sequence shown here is derived from an EMBL/GenBank/DDBJ whole genome shotgun (WGS) entry which is preliminary data.</text>
</comment>
<evidence type="ECO:0000313" key="5">
    <source>
        <dbReference type="EMBL" id="GAN33192.1"/>
    </source>
</evidence>
<feature type="domain" description="Response regulatory" evidence="4">
    <location>
        <begin position="35"/>
        <end position="149"/>
    </location>
</feature>
<dbReference type="Proteomes" id="UP000032309">
    <property type="component" value="Unassembled WGS sequence"/>
</dbReference>
<dbReference type="SMART" id="SM00448">
    <property type="entry name" value="REC"/>
    <property type="match status" value="1"/>
</dbReference>
<dbReference type="RefSeq" id="WP_082059118.1">
    <property type="nucleotide sequence ID" value="NZ_BAFN01000001.1"/>
</dbReference>
<dbReference type="EMBL" id="BAFN01000001">
    <property type="protein sequence ID" value="GAN33192.1"/>
    <property type="molecule type" value="Genomic_DNA"/>
</dbReference>
<name>A0ABQ0JWS1_9BACT</name>
<dbReference type="Gene3D" id="3.40.50.2300">
    <property type="match status" value="1"/>
</dbReference>
<evidence type="ECO:0000313" key="6">
    <source>
        <dbReference type="Proteomes" id="UP000032309"/>
    </source>
</evidence>
<feature type="modified residue" description="4-aspartylphosphate" evidence="2">
    <location>
        <position position="84"/>
    </location>
</feature>
<proteinExistence type="predicted"/>
<dbReference type="PROSITE" id="PS50110">
    <property type="entry name" value="RESPONSE_REGULATORY"/>
    <property type="match status" value="1"/>
</dbReference>
<keyword evidence="3" id="KW-0472">Membrane</keyword>
<evidence type="ECO:0000256" key="2">
    <source>
        <dbReference type="PROSITE-ProRule" id="PRU00169"/>
    </source>
</evidence>
<dbReference type="InterPro" id="IPR011006">
    <property type="entry name" value="CheY-like_superfamily"/>
</dbReference>
<accession>A0ABQ0JWS1</accession>
<protein>
    <submittedName>
        <fullName evidence="5">Response regulator containing CheY-like receiver, AAA-type ATPase and DNA-binding domains</fullName>
    </submittedName>
</protein>
<organism evidence="5 6">
    <name type="scientific">Candidatus Brocadia sinica JPN1</name>
    <dbReference type="NCBI Taxonomy" id="1197129"/>
    <lineage>
        <taxon>Bacteria</taxon>
        <taxon>Pseudomonadati</taxon>
        <taxon>Planctomycetota</taxon>
        <taxon>Candidatus Brocadiia</taxon>
        <taxon>Candidatus Brocadiales</taxon>
        <taxon>Candidatus Brocadiaceae</taxon>
        <taxon>Candidatus Brocadia</taxon>
    </lineage>
</organism>
<evidence type="ECO:0000256" key="1">
    <source>
        <dbReference type="ARBA" id="ARBA00022553"/>
    </source>
</evidence>